<dbReference type="PROSITE" id="PS50113">
    <property type="entry name" value="PAC"/>
    <property type="match status" value="1"/>
</dbReference>
<dbReference type="Gene3D" id="3.30.565.10">
    <property type="entry name" value="Histidine kinase-like ATPase, C-terminal domain"/>
    <property type="match status" value="1"/>
</dbReference>
<dbReference type="NCBIfam" id="TIGR00229">
    <property type="entry name" value="sensory_box"/>
    <property type="match status" value="1"/>
</dbReference>
<name>A0A4S1WRC5_9SPHN</name>
<dbReference type="InterPro" id="IPR000700">
    <property type="entry name" value="PAS-assoc_C"/>
</dbReference>
<dbReference type="SMART" id="SM00086">
    <property type="entry name" value="PAC"/>
    <property type="match status" value="1"/>
</dbReference>
<dbReference type="OrthoDB" id="9801651at2"/>
<dbReference type="InterPro" id="IPR035965">
    <property type="entry name" value="PAS-like_dom_sf"/>
</dbReference>
<dbReference type="InterPro" id="IPR003594">
    <property type="entry name" value="HATPase_dom"/>
</dbReference>
<evidence type="ECO:0000256" key="7">
    <source>
        <dbReference type="ARBA" id="ARBA00022679"/>
    </source>
</evidence>
<feature type="modified residue" description="4-aspartylphosphate" evidence="13">
    <location>
        <position position="645"/>
    </location>
</feature>
<dbReference type="InterPro" id="IPR011006">
    <property type="entry name" value="CheY-like_superfamily"/>
</dbReference>
<dbReference type="CDD" id="cd00082">
    <property type="entry name" value="HisKA"/>
    <property type="match status" value="1"/>
</dbReference>
<feature type="domain" description="Response regulatory" evidence="16">
    <location>
        <begin position="597"/>
        <end position="706"/>
    </location>
</feature>
<evidence type="ECO:0000259" key="16">
    <source>
        <dbReference type="PROSITE" id="PS50110"/>
    </source>
</evidence>
<dbReference type="CDD" id="cd00130">
    <property type="entry name" value="PAS"/>
    <property type="match status" value="1"/>
</dbReference>
<dbReference type="GO" id="GO:0000155">
    <property type="term" value="F:phosphorelay sensor kinase activity"/>
    <property type="evidence" value="ECO:0007669"/>
    <property type="project" value="InterPro"/>
</dbReference>
<proteinExistence type="predicted"/>
<keyword evidence="11" id="KW-0902">Two-component regulatory system</keyword>
<keyword evidence="14" id="KW-1133">Transmembrane helix</keyword>
<dbReference type="GO" id="GO:0005524">
    <property type="term" value="F:ATP binding"/>
    <property type="evidence" value="ECO:0007669"/>
    <property type="project" value="UniProtKB-KW"/>
</dbReference>
<organism evidence="19 20">
    <name type="scientific">Sphingomonas naasensis</name>
    <dbReference type="NCBI Taxonomy" id="1344951"/>
    <lineage>
        <taxon>Bacteria</taxon>
        <taxon>Pseudomonadati</taxon>
        <taxon>Pseudomonadota</taxon>
        <taxon>Alphaproteobacteria</taxon>
        <taxon>Sphingomonadales</taxon>
        <taxon>Sphingomonadaceae</taxon>
        <taxon>Sphingomonas</taxon>
    </lineage>
</organism>
<dbReference type="SMART" id="SM00091">
    <property type="entry name" value="PAS"/>
    <property type="match status" value="1"/>
</dbReference>
<dbReference type="FunFam" id="1.10.287.130:FF:000001">
    <property type="entry name" value="Two-component sensor histidine kinase"/>
    <property type="match status" value="1"/>
</dbReference>
<dbReference type="Gene3D" id="1.10.287.130">
    <property type="match status" value="1"/>
</dbReference>
<dbReference type="InterPro" id="IPR001610">
    <property type="entry name" value="PAC"/>
</dbReference>
<keyword evidence="5" id="KW-1003">Cell membrane</keyword>
<evidence type="ECO:0000259" key="15">
    <source>
        <dbReference type="PROSITE" id="PS50109"/>
    </source>
</evidence>
<dbReference type="SMART" id="SM00388">
    <property type="entry name" value="HisKA"/>
    <property type="match status" value="1"/>
</dbReference>
<evidence type="ECO:0000256" key="11">
    <source>
        <dbReference type="ARBA" id="ARBA00023012"/>
    </source>
</evidence>
<dbReference type="CDD" id="cd19410">
    <property type="entry name" value="HK9-like_sensor"/>
    <property type="match status" value="1"/>
</dbReference>
<dbReference type="Pfam" id="PF00512">
    <property type="entry name" value="HisKA"/>
    <property type="match status" value="1"/>
</dbReference>
<feature type="domain" description="Histidine kinase" evidence="15">
    <location>
        <begin position="359"/>
        <end position="578"/>
    </location>
</feature>
<dbReference type="FunFam" id="3.30.565.10:FF:000023">
    <property type="entry name" value="PAS domain-containing sensor histidine kinase"/>
    <property type="match status" value="1"/>
</dbReference>
<dbReference type="EMBL" id="SRXU01000001">
    <property type="protein sequence ID" value="TGX45914.1"/>
    <property type="molecule type" value="Genomic_DNA"/>
</dbReference>
<dbReference type="SUPFAM" id="SSF47384">
    <property type="entry name" value="Homodimeric domain of signal transducing histidine kinase"/>
    <property type="match status" value="1"/>
</dbReference>
<accession>A0A4S1WRC5</accession>
<feature type="domain" description="PAS" evidence="17">
    <location>
        <begin position="228"/>
        <end position="284"/>
    </location>
</feature>
<dbReference type="InterPro" id="IPR000014">
    <property type="entry name" value="PAS"/>
</dbReference>
<keyword evidence="6 13" id="KW-0597">Phosphoprotein</keyword>
<dbReference type="GO" id="GO:0045121">
    <property type="term" value="C:membrane raft"/>
    <property type="evidence" value="ECO:0007669"/>
    <property type="project" value="UniProtKB-SubCell"/>
</dbReference>
<dbReference type="PRINTS" id="PR00344">
    <property type="entry name" value="BCTRLSENSOR"/>
</dbReference>
<evidence type="ECO:0000256" key="6">
    <source>
        <dbReference type="ARBA" id="ARBA00022553"/>
    </source>
</evidence>
<dbReference type="Proteomes" id="UP000309848">
    <property type="component" value="Unassembled WGS sequence"/>
</dbReference>
<dbReference type="AlphaFoldDB" id="A0A4S1WRC5"/>
<dbReference type="PANTHER" id="PTHR43711:SF1">
    <property type="entry name" value="HISTIDINE KINASE 1"/>
    <property type="match status" value="1"/>
</dbReference>
<dbReference type="CDD" id="cd00156">
    <property type="entry name" value="REC"/>
    <property type="match status" value="1"/>
</dbReference>
<dbReference type="PROSITE" id="PS50112">
    <property type="entry name" value="PAS"/>
    <property type="match status" value="1"/>
</dbReference>
<evidence type="ECO:0000256" key="8">
    <source>
        <dbReference type="ARBA" id="ARBA00022741"/>
    </source>
</evidence>
<comment type="catalytic activity">
    <reaction evidence="1">
        <text>ATP + protein L-histidine = ADP + protein N-phospho-L-histidine.</text>
        <dbReference type="EC" id="2.7.13.3"/>
    </reaction>
</comment>
<dbReference type="PANTHER" id="PTHR43711">
    <property type="entry name" value="TWO-COMPONENT HISTIDINE KINASE"/>
    <property type="match status" value="1"/>
</dbReference>
<keyword evidence="10" id="KW-0067">ATP-binding</keyword>
<dbReference type="InterPro" id="IPR005467">
    <property type="entry name" value="His_kinase_dom"/>
</dbReference>
<dbReference type="InterPro" id="IPR036097">
    <property type="entry name" value="HisK_dim/P_sf"/>
</dbReference>
<evidence type="ECO:0000256" key="5">
    <source>
        <dbReference type="ARBA" id="ARBA00022475"/>
    </source>
</evidence>
<dbReference type="InterPro" id="IPR003661">
    <property type="entry name" value="HisK_dim/P_dom"/>
</dbReference>
<evidence type="ECO:0000259" key="18">
    <source>
        <dbReference type="PROSITE" id="PS50113"/>
    </source>
</evidence>
<evidence type="ECO:0000256" key="3">
    <source>
        <dbReference type="ARBA" id="ARBA00004314"/>
    </source>
</evidence>
<dbReference type="GO" id="GO:0005886">
    <property type="term" value="C:plasma membrane"/>
    <property type="evidence" value="ECO:0007669"/>
    <property type="project" value="UniProtKB-SubCell"/>
</dbReference>
<comment type="caution">
    <text evidence="19">The sequence shown here is derived from an EMBL/GenBank/DDBJ whole genome shotgun (WGS) entry which is preliminary data.</text>
</comment>
<keyword evidence="7" id="KW-0808">Transferase</keyword>
<evidence type="ECO:0000256" key="10">
    <source>
        <dbReference type="ARBA" id="ARBA00022840"/>
    </source>
</evidence>
<dbReference type="Gene3D" id="3.30.450.20">
    <property type="entry name" value="PAS domain"/>
    <property type="match status" value="1"/>
</dbReference>
<gene>
    <name evidence="19" type="ORF">E5A74_01700</name>
</gene>
<evidence type="ECO:0000256" key="9">
    <source>
        <dbReference type="ARBA" id="ARBA00022777"/>
    </source>
</evidence>
<dbReference type="SUPFAM" id="SSF52172">
    <property type="entry name" value="CheY-like"/>
    <property type="match status" value="1"/>
</dbReference>
<dbReference type="Pfam" id="PF02518">
    <property type="entry name" value="HATPase_c"/>
    <property type="match status" value="1"/>
</dbReference>
<dbReference type="EC" id="2.7.13.3" evidence="4"/>
<feature type="domain" description="PAC" evidence="18">
    <location>
        <begin position="305"/>
        <end position="355"/>
    </location>
</feature>
<feature type="transmembrane region" description="Helical" evidence="14">
    <location>
        <begin position="12"/>
        <end position="36"/>
    </location>
</feature>
<dbReference type="InterPro" id="IPR004358">
    <property type="entry name" value="Sig_transdc_His_kin-like_C"/>
</dbReference>
<dbReference type="Pfam" id="PF00072">
    <property type="entry name" value="Response_reg"/>
    <property type="match status" value="1"/>
</dbReference>
<dbReference type="SUPFAM" id="SSF55874">
    <property type="entry name" value="ATPase domain of HSP90 chaperone/DNA topoisomerase II/histidine kinase"/>
    <property type="match status" value="1"/>
</dbReference>
<dbReference type="Gene3D" id="3.40.50.2300">
    <property type="match status" value="1"/>
</dbReference>
<evidence type="ECO:0000256" key="2">
    <source>
        <dbReference type="ARBA" id="ARBA00004236"/>
    </source>
</evidence>
<dbReference type="Pfam" id="PF13426">
    <property type="entry name" value="PAS_9"/>
    <property type="match status" value="1"/>
</dbReference>
<reference evidence="19 20" key="1">
    <citation type="submission" date="2019-04" db="EMBL/GenBank/DDBJ databases">
        <title>Sphingomonas psychrotolerans sp. nov., isolated from soil in the Tianshan Mountains, Xinjiang, China.</title>
        <authorList>
            <person name="Luo Y."/>
            <person name="Sheng H."/>
        </authorList>
    </citation>
    <scope>NUCLEOTIDE SEQUENCE [LARGE SCALE GENOMIC DNA]</scope>
    <source>
        <strain evidence="19 20">KIS18-15</strain>
    </source>
</reference>
<evidence type="ECO:0000313" key="20">
    <source>
        <dbReference type="Proteomes" id="UP000309848"/>
    </source>
</evidence>
<dbReference type="PROSITE" id="PS50109">
    <property type="entry name" value="HIS_KIN"/>
    <property type="match status" value="1"/>
</dbReference>
<dbReference type="Pfam" id="PF05227">
    <property type="entry name" value="CHASE3"/>
    <property type="match status" value="1"/>
</dbReference>
<evidence type="ECO:0000256" key="12">
    <source>
        <dbReference type="ARBA" id="ARBA00023136"/>
    </source>
</evidence>
<evidence type="ECO:0000259" key="17">
    <source>
        <dbReference type="PROSITE" id="PS50112"/>
    </source>
</evidence>
<protein>
    <recommendedName>
        <fullName evidence="4">histidine kinase</fullName>
        <ecNumber evidence="4">2.7.13.3</ecNumber>
    </recommendedName>
</protein>
<keyword evidence="12 14" id="KW-0472">Membrane</keyword>
<dbReference type="SMART" id="SM00387">
    <property type="entry name" value="HATPase_c"/>
    <property type="match status" value="1"/>
</dbReference>
<dbReference type="SUPFAM" id="SSF55785">
    <property type="entry name" value="PYP-like sensor domain (PAS domain)"/>
    <property type="match status" value="1"/>
</dbReference>
<keyword evidence="14" id="KW-0812">Transmembrane</keyword>
<dbReference type="InterPro" id="IPR001789">
    <property type="entry name" value="Sig_transdc_resp-reg_receiver"/>
</dbReference>
<evidence type="ECO:0000313" key="19">
    <source>
        <dbReference type="EMBL" id="TGX45914.1"/>
    </source>
</evidence>
<sequence length="716" mass="78253">MSLIRATRRVELSRWAVIAAVVGVPLLLLVLTLLVGRGFEETATLRREVVRSYEVRGDLQRILSLHQDLETGQRGFLITGDARFLQPWRDAVRRIDPAFAALERHLPADAAYRPQLAALREVSRDKRSFVERAITLGGADGRAAAHLVAEGEGKRLMDRIRALIGDIEGVERSQLDRATAHFESARIELRNETFALETLLLLFLAAAAFLAAKSNAARNRARRRSEDLATRQEAIFASAKDGMIVLNGSGSVESLNSAAARMFGYAPEDLLRRDIGILFEVAPDRGQIESFLRRLQANRNGSAGEVQEFVGRRRDGAVFPLEVSLSPVPLAETTLFLAVCRDISERREIEQIKGEFVATVSHELRTPLTSIAGSLGLITGGAVGAIPEKALRLIQIAQSNSARLVRLINDILDIEKIEAGRMTFDIKPITLDHILRRAVRDNAGFAAEYGAQVELEPIPAGATVLADEDRLTQVVTNLLSNAVKFSPIGGTVRLRVTALDRRFRISIADEGEGIPEAFRDRIFGKFAQADNTDTRAKGGTGLGLSIVREIVARLGGSVTFDSAVGQGATFHVDLPAATIVREPAAPAAARDRTGLPGILHLDDDPDMLRVLSSLFENRAEIYSTPSVVEACAAIRHRRFDGAILDIGLADGSGLEVVPLLRRQRAEMPIVVFTAQEVDPAEIADVDLVLVKSRASLDHLVEEVIRMIATRREEQAR</sequence>
<dbReference type="InterPro" id="IPR007891">
    <property type="entry name" value="CHASE3"/>
</dbReference>
<dbReference type="PROSITE" id="PS50110">
    <property type="entry name" value="RESPONSE_REGULATORY"/>
    <property type="match status" value="1"/>
</dbReference>
<comment type="subcellular location">
    <subcellularLocation>
        <location evidence="2">Cell membrane</location>
    </subcellularLocation>
    <subcellularLocation>
        <location evidence="3">Membrane raft</location>
        <topology evidence="3">Multi-pass membrane protein</topology>
    </subcellularLocation>
</comment>
<evidence type="ECO:0000256" key="1">
    <source>
        <dbReference type="ARBA" id="ARBA00000085"/>
    </source>
</evidence>
<evidence type="ECO:0000256" key="4">
    <source>
        <dbReference type="ARBA" id="ARBA00012438"/>
    </source>
</evidence>
<evidence type="ECO:0000256" key="13">
    <source>
        <dbReference type="PROSITE-ProRule" id="PRU00169"/>
    </source>
</evidence>
<dbReference type="SMART" id="SM00448">
    <property type="entry name" value="REC"/>
    <property type="match status" value="1"/>
</dbReference>
<keyword evidence="20" id="KW-1185">Reference proteome</keyword>
<dbReference type="InterPro" id="IPR050736">
    <property type="entry name" value="Sensor_HK_Regulatory"/>
</dbReference>
<keyword evidence="8" id="KW-0547">Nucleotide-binding</keyword>
<evidence type="ECO:0000256" key="14">
    <source>
        <dbReference type="SAM" id="Phobius"/>
    </source>
</evidence>
<dbReference type="InterPro" id="IPR036890">
    <property type="entry name" value="HATPase_C_sf"/>
</dbReference>
<dbReference type="RefSeq" id="WP_135982203.1">
    <property type="nucleotide sequence ID" value="NZ_JAASQM010000001.1"/>
</dbReference>
<keyword evidence="9" id="KW-0418">Kinase</keyword>